<dbReference type="EMBL" id="SDMQ01000005">
    <property type="protein sequence ID" value="TBT85353.1"/>
    <property type="molecule type" value="Genomic_DNA"/>
</dbReference>
<protein>
    <submittedName>
        <fullName evidence="2">Uncharacterized protein</fullName>
    </submittedName>
</protein>
<keyword evidence="1" id="KW-0472">Membrane</keyword>
<keyword evidence="1" id="KW-0812">Transmembrane</keyword>
<evidence type="ECO:0000313" key="2">
    <source>
        <dbReference type="EMBL" id="TBT85353.1"/>
    </source>
</evidence>
<keyword evidence="3" id="KW-1185">Reference proteome</keyword>
<feature type="transmembrane region" description="Helical" evidence="1">
    <location>
        <begin position="23"/>
        <end position="48"/>
    </location>
</feature>
<comment type="caution">
    <text evidence="2">The sequence shown here is derived from an EMBL/GenBank/DDBJ whole genome shotgun (WGS) entry which is preliminary data.</text>
</comment>
<accession>A0A4Q9KFL6</accession>
<organism evidence="2 3">
    <name type="scientific">Propioniciclava sinopodophylli</name>
    <dbReference type="NCBI Taxonomy" id="1837344"/>
    <lineage>
        <taxon>Bacteria</taxon>
        <taxon>Bacillati</taxon>
        <taxon>Actinomycetota</taxon>
        <taxon>Actinomycetes</taxon>
        <taxon>Propionibacteriales</taxon>
        <taxon>Propionibacteriaceae</taxon>
        <taxon>Propioniciclava</taxon>
    </lineage>
</organism>
<feature type="transmembrane region" description="Helical" evidence="1">
    <location>
        <begin position="136"/>
        <end position="158"/>
    </location>
</feature>
<evidence type="ECO:0000256" key="1">
    <source>
        <dbReference type="SAM" id="Phobius"/>
    </source>
</evidence>
<proteinExistence type="predicted"/>
<evidence type="ECO:0000313" key="3">
    <source>
        <dbReference type="Proteomes" id="UP000292373"/>
    </source>
</evidence>
<dbReference type="RefSeq" id="WP_131167694.1">
    <property type="nucleotide sequence ID" value="NZ_SDMQ01000005.1"/>
</dbReference>
<feature type="transmembrane region" description="Helical" evidence="1">
    <location>
        <begin position="86"/>
        <end position="105"/>
    </location>
</feature>
<reference evidence="2 3" key="1">
    <citation type="submission" date="2019-01" db="EMBL/GenBank/DDBJ databases">
        <title>Lactibacter flavus gen. nov., sp. nov., a novel bacterium of the family Propionibacteriaceae isolated from raw milk and dairy products.</title>
        <authorList>
            <person name="Huptas C."/>
            <person name="Wenning M."/>
            <person name="Breitenwieser F."/>
            <person name="Doll E."/>
            <person name="Von Neubeck M."/>
            <person name="Busse H.-J."/>
            <person name="Scherer S."/>
        </authorList>
    </citation>
    <scope>NUCLEOTIDE SEQUENCE [LARGE SCALE GENOMIC DNA]</scope>
    <source>
        <strain evidence="2 3">KCTC 33808</strain>
    </source>
</reference>
<name>A0A4Q9KFL6_9ACTN</name>
<gene>
    <name evidence="2" type="ORF">ET989_06255</name>
</gene>
<dbReference type="AlphaFoldDB" id="A0A4Q9KFL6"/>
<feature type="transmembrane region" description="Helical" evidence="1">
    <location>
        <begin position="60"/>
        <end position="80"/>
    </location>
</feature>
<feature type="transmembrane region" description="Helical" evidence="1">
    <location>
        <begin position="112"/>
        <end position="130"/>
    </location>
</feature>
<dbReference type="Proteomes" id="UP000292373">
    <property type="component" value="Unassembled WGS sequence"/>
</dbReference>
<keyword evidence="1" id="KW-1133">Transmembrane helix</keyword>
<sequence>MSSSDALGTSRLRVSDGAGPGEWVAYSFLGTVLGLLAALLLWAVSNVLSSALCGTDECALGWLLLGGMLSLVAGLLVPMLLIGLGWAWWAVLAAAVFSTPLWIFLPPFWLTGVLMVLVAPLVAGLAGRWARSGPPWRTWVLLGVAAAVLVATSVSVLVA</sequence>